<dbReference type="RefSeq" id="WP_155482757.1">
    <property type="nucleotide sequence ID" value="NZ_CWJI01000001.1"/>
</dbReference>
<proteinExistence type="predicted"/>
<sequence>MIKLEQTIIAFFTGIFGGGHRGVQGAADCARQGQRQAATFLLDTVGLAT</sequence>
<reference evidence="2" key="1">
    <citation type="submission" date="2015-03" db="EMBL/GenBank/DDBJ databases">
        <authorList>
            <consortium name="Pathogen Informatics"/>
        </authorList>
    </citation>
    <scope>NUCLEOTIDE SEQUENCE [LARGE SCALE GENOMIC DNA]</scope>
    <source>
        <strain evidence="2">R148</strain>
    </source>
</reference>
<dbReference type="AlphaFoldDB" id="A0A0H5LT56"/>
<dbReference type="Proteomes" id="UP000043316">
    <property type="component" value="Unassembled WGS sequence"/>
</dbReference>
<evidence type="ECO:0000313" key="2">
    <source>
        <dbReference type="Proteomes" id="UP000043316"/>
    </source>
</evidence>
<accession>A0A0H5LT56</accession>
<evidence type="ECO:0000313" key="1">
    <source>
        <dbReference type="EMBL" id="CRY54082.1"/>
    </source>
</evidence>
<gene>
    <name evidence="1" type="ORF">ERS008476_00995</name>
</gene>
<name>A0A0H5LT56_YERIN</name>
<dbReference type="EMBL" id="CWJI01000001">
    <property type="protein sequence ID" value="CRY54082.1"/>
    <property type="molecule type" value="Genomic_DNA"/>
</dbReference>
<protein>
    <submittedName>
        <fullName evidence="1">Uncharacterized protein</fullName>
    </submittedName>
</protein>
<organism evidence="1 2">
    <name type="scientific">Yersinia intermedia</name>
    <dbReference type="NCBI Taxonomy" id="631"/>
    <lineage>
        <taxon>Bacteria</taxon>
        <taxon>Pseudomonadati</taxon>
        <taxon>Pseudomonadota</taxon>
        <taxon>Gammaproteobacteria</taxon>
        <taxon>Enterobacterales</taxon>
        <taxon>Yersiniaceae</taxon>
        <taxon>Yersinia</taxon>
    </lineage>
</organism>